<organism evidence="6 7">
    <name type="scientific">Eumeta variegata</name>
    <name type="common">Bagworm moth</name>
    <name type="synonym">Eumeta japonica</name>
    <dbReference type="NCBI Taxonomy" id="151549"/>
    <lineage>
        <taxon>Eukaryota</taxon>
        <taxon>Metazoa</taxon>
        <taxon>Ecdysozoa</taxon>
        <taxon>Arthropoda</taxon>
        <taxon>Hexapoda</taxon>
        <taxon>Insecta</taxon>
        <taxon>Pterygota</taxon>
        <taxon>Neoptera</taxon>
        <taxon>Endopterygota</taxon>
        <taxon>Lepidoptera</taxon>
        <taxon>Glossata</taxon>
        <taxon>Ditrysia</taxon>
        <taxon>Tineoidea</taxon>
        <taxon>Psychidae</taxon>
        <taxon>Oiketicinae</taxon>
        <taxon>Eumeta</taxon>
    </lineage>
</organism>
<dbReference type="EMBL" id="BGZK01000841">
    <property type="protein sequence ID" value="GBP62418.1"/>
    <property type="molecule type" value="Genomic_DNA"/>
</dbReference>
<gene>
    <name evidence="6" type="primary">ABCA10</name>
    <name evidence="6" type="ORF">EVAR_3120_1</name>
</gene>
<evidence type="ECO:0000256" key="2">
    <source>
        <dbReference type="ARBA" id="ARBA00022448"/>
    </source>
</evidence>
<evidence type="ECO:0000259" key="5">
    <source>
        <dbReference type="Pfam" id="PF00005"/>
    </source>
</evidence>
<protein>
    <submittedName>
        <fullName evidence="6">ATP-binding cassette sub-family A member 10</fullName>
    </submittedName>
</protein>
<evidence type="ECO:0000256" key="3">
    <source>
        <dbReference type="ARBA" id="ARBA00022741"/>
    </source>
</evidence>
<dbReference type="AlphaFoldDB" id="A0A4C1XG68"/>
<keyword evidence="7" id="KW-1185">Reference proteome</keyword>
<keyword evidence="4 6" id="KW-0067">ATP-binding</keyword>
<dbReference type="InterPro" id="IPR003439">
    <property type="entry name" value="ABC_transporter-like_ATP-bd"/>
</dbReference>
<name>A0A4C1XG68_EUMVA</name>
<keyword evidence="3" id="KW-0547">Nucleotide-binding</keyword>
<dbReference type="InterPro" id="IPR027417">
    <property type="entry name" value="P-loop_NTPase"/>
</dbReference>
<dbReference type="PANTHER" id="PTHR42711">
    <property type="entry name" value="ABC TRANSPORTER ATP-BINDING PROTEIN"/>
    <property type="match status" value="1"/>
</dbReference>
<comment type="caution">
    <text evidence="6">The sequence shown here is derived from an EMBL/GenBank/DDBJ whole genome shotgun (WGS) entry which is preliminary data.</text>
</comment>
<dbReference type="OrthoDB" id="10255969at2759"/>
<dbReference type="InterPro" id="IPR050763">
    <property type="entry name" value="ABC_transporter_ATP-binding"/>
</dbReference>
<evidence type="ECO:0000313" key="6">
    <source>
        <dbReference type="EMBL" id="GBP62418.1"/>
    </source>
</evidence>
<dbReference type="Proteomes" id="UP000299102">
    <property type="component" value="Unassembled WGS sequence"/>
</dbReference>
<evidence type="ECO:0000256" key="4">
    <source>
        <dbReference type="ARBA" id="ARBA00022840"/>
    </source>
</evidence>
<comment type="similarity">
    <text evidence="1">Belongs to the ABC transporter superfamily.</text>
</comment>
<reference evidence="6 7" key="1">
    <citation type="journal article" date="2019" name="Commun. Biol.">
        <title>The bagworm genome reveals a unique fibroin gene that provides high tensile strength.</title>
        <authorList>
            <person name="Kono N."/>
            <person name="Nakamura H."/>
            <person name="Ohtoshi R."/>
            <person name="Tomita M."/>
            <person name="Numata K."/>
            <person name="Arakawa K."/>
        </authorList>
    </citation>
    <scope>NUCLEOTIDE SEQUENCE [LARGE SCALE GENOMIC DNA]</scope>
</reference>
<dbReference type="PANTHER" id="PTHR42711:SF5">
    <property type="entry name" value="ABC TRANSPORTER ATP-BINDING PROTEIN NATA"/>
    <property type="match status" value="1"/>
</dbReference>
<dbReference type="SUPFAM" id="SSF52540">
    <property type="entry name" value="P-loop containing nucleoside triphosphate hydrolases"/>
    <property type="match status" value="1"/>
</dbReference>
<accession>A0A4C1XG68</accession>
<evidence type="ECO:0000256" key="1">
    <source>
        <dbReference type="ARBA" id="ARBA00005417"/>
    </source>
</evidence>
<sequence>MALDLGPVQEASAEHARYVEPAPAHAVPAIRLRNVFKVYGSRHGVKTVALENVSLDIYKGEITILVGHNGAGKTTLMSIITGQVLIASLLRKFLP</sequence>
<proteinExistence type="inferred from homology"/>
<dbReference type="GO" id="GO:0005524">
    <property type="term" value="F:ATP binding"/>
    <property type="evidence" value="ECO:0007669"/>
    <property type="project" value="UniProtKB-KW"/>
</dbReference>
<dbReference type="Pfam" id="PF00005">
    <property type="entry name" value="ABC_tran"/>
    <property type="match status" value="1"/>
</dbReference>
<evidence type="ECO:0000313" key="7">
    <source>
        <dbReference type="Proteomes" id="UP000299102"/>
    </source>
</evidence>
<dbReference type="STRING" id="151549.A0A4C1XG68"/>
<dbReference type="GO" id="GO:0016887">
    <property type="term" value="F:ATP hydrolysis activity"/>
    <property type="evidence" value="ECO:0007669"/>
    <property type="project" value="InterPro"/>
</dbReference>
<feature type="domain" description="ABC transporter" evidence="5">
    <location>
        <begin position="50"/>
        <end position="84"/>
    </location>
</feature>
<dbReference type="Gene3D" id="3.40.50.300">
    <property type="entry name" value="P-loop containing nucleotide triphosphate hydrolases"/>
    <property type="match status" value="1"/>
</dbReference>
<keyword evidence="2" id="KW-0813">Transport</keyword>